<proteinExistence type="predicted"/>
<accession>A0ABZ2YGR3</accession>
<protein>
    <recommendedName>
        <fullName evidence="3">GerMN domain-containing protein</fullName>
    </recommendedName>
</protein>
<evidence type="ECO:0000313" key="2">
    <source>
        <dbReference type="Proteomes" id="UP001461341"/>
    </source>
</evidence>
<evidence type="ECO:0008006" key="3">
    <source>
        <dbReference type="Google" id="ProtNLM"/>
    </source>
</evidence>
<dbReference type="RefSeq" id="WP_369019125.1">
    <property type="nucleotide sequence ID" value="NZ_CP121689.1"/>
</dbReference>
<reference evidence="1 2" key="1">
    <citation type="submission" date="2023-03" db="EMBL/GenBank/DDBJ databases">
        <title>Novel Species.</title>
        <authorList>
            <person name="Ma S."/>
        </authorList>
    </citation>
    <scope>NUCLEOTIDE SEQUENCE [LARGE SCALE GENOMIC DNA]</scope>
    <source>
        <strain evidence="1 2">B11</strain>
    </source>
</reference>
<keyword evidence="2" id="KW-1185">Reference proteome</keyword>
<dbReference type="EMBL" id="CP121689">
    <property type="protein sequence ID" value="WZL76960.1"/>
    <property type="molecule type" value="Genomic_DNA"/>
</dbReference>
<organism evidence="1 2">
    <name type="scientific">Thermatribacter velox</name>
    <dbReference type="NCBI Taxonomy" id="3039681"/>
    <lineage>
        <taxon>Bacteria</taxon>
        <taxon>Pseudomonadati</taxon>
        <taxon>Atribacterota</taxon>
        <taxon>Atribacteria</taxon>
        <taxon>Atribacterales</taxon>
        <taxon>Thermatribacteraceae</taxon>
        <taxon>Thermatribacter</taxon>
    </lineage>
</organism>
<gene>
    <name evidence="1" type="ORF">QBE54_04320</name>
</gene>
<sequence>MKKIKRFTLWVGIFSILTLFLLSGLASASVCRLERGNPVSSFGAVSPNKSSSIFKRTDGANQYFIPAPEIEASFAEVQNDSSNNANENNTPPTINLNLYIDPMFINIEGDDIFQANGFSAEEIAEITQDGELNIATIVQNIVQVGVNMNVSPQINVILVGEQVVAPDVVVNTPDITVEVPENEENGGEEV</sequence>
<dbReference type="Proteomes" id="UP001461341">
    <property type="component" value="Chromosome"/>
</dbReference>
<evidence type="ECO:0000313" key="1">
    <source>
        <dbReference type="EMBL" id="WZL76960.1"/>
    </source>
</evidence>
<name>A0ABZ2YGR3_9BACT</name>